<dbReference type="InterPro" id="IPR046498">
    <property type="entry name" value="Rv1476-like"/>
</dbReference>
<protein>
    <submittedName>
        <fullName evidence="3">Uncharacterized protein</fullName>
    </submittedName>
</protein>
<evidence type="ECO:0000256" key="2">
    <source>
        <dbReference type="SAM" id="Phobius"/>
    </source>
</evidence>
<dbReference type="RefSeq" id="WP_157079515.1">
    <property type="nucleotide sequence ID" value="NZ_JAADZU010000040.1"/>
</dbReference>
<proteinExistence type="predicted"/>
<dbReference type="Pfam" id="PF20381">
    <property type="entry name" value="Rv1476"/>
    <property type="match status" value="1"/>
</dbReference>
<sequence>MSPEPLAEGPLSGRAPSDGPLVLAAPVPGSTWEPPGDVDLAAIAATLKTDHVWGPADQVPGLEKIVSDARAQGHDINIVVLTEKMPRFTLYRDIATELQHEVGGTVLVLGPNAVGSSSSEFSRVQLEESTDNLSLSNPTQAARDMVDYITDPGVNYTLVTIVLIVVVVIGAVLGRLRTVRRRRDAGEPGGQTAPVSVGPAGTDGETSDGPAGPR</sequence>
<dbReference type="AlphaFoldDB" id="A0A7K3LQJ7"/>
<feature type="region of interest" description="Disordered" evidence="1">
    <location>
        <begin position="1"/>
        <end position="20"/>
    </location>
</feature>
<dbReference type="EMBL" id="JAADZU010000040">
    <property type="protein sequence ID" value="NDK90532.1"/>
    <property type="molecule type" value="Genomic_DNA"/>
</dbReference>
<feature type="transmembrane region" description="Helical" evidence="2">
    <location>
        <begin position="153"/>
        <end position="173"/>
    </location>
</feature>
<evidence type="ECO:0000313" key="4">
    <source>
        <dbReference type="Proteomes" id="UP000466307"/>
    </source>
</evidence>
<feature type="region of interest" description="Disordered" evidence="1">
    <location>
        <begin position="183"/>
        <end position="214"/>
    </location>
</feature>
<organism evidence="3 4">
    <name type="scientific">Gordonia desulfuricans</name>
    <dbReference type="NCBI Taxonomy" id="89051"/>
    <lineage>
        <taxon>Bacteria</taxon>
        <taxon>Bacillati</taxon>
        <taxon>Actinomycetota</taxon>
        <taxon>Actinomycetes</taxon>
        <taxon>Mycobacteriales</taxon>
        <taxon>Gordoniaceae</taxon>
        <taxon>Gordonia</taxon>
    </lineage>
</organism>
<keyword evidence="2" id="KW-0472">Membrane</keyword>
<dbReference type="Proteomes" id="UP000466307">
    <property type="component" value="Unassembled WGS sequence"/>
</dbReference>
<comment type="caution">
    <text evidence="3">The sequence shown here is derived from an EMBL/GenBank/DDBJ whole genome shotgun (WGS) entry which is preliminary data.</text>
</comment>
<evidence type="ECO:0000256" key="1">
    <source>
        <dbReference type="SAM" id="MobiDB-lite"/>
    </source>
</evidence>
<name>A0A7K3LQJ7_9ACTN</name>
<keyword evidence="2" id="KW-1133">Transmembrane helix</keyword>
<accession>A0A7K3LQJ7</accession>
<reference evidence="3 4" key="1">
    <citation type="submission" date="2020-01" db="EMBL/GenBank/DDBJ databases">
        <title>Investigation of new actinobacteria for the biodesulphurisation of diesel fuel.</title>
        <authorList>
            <person name="Athi Narayanan S.M."/>
        </authorList>
    </citation>
    <scope>NUCLEOTIDE SEQUENCE [LARGE SCALE GENOMIC DNA]</scope>
    <source>
        <strain evidence="3 4">213E</strain>
    </source>
</reference>
<evidence type="ECO:0000313" key="3">
    <source>
        <dbReference type="EMBL" id="NDK90532.1"/>
    </source>
</evidence>
<gene>
    <name evidence="3" type="ORF">GYA93_13220</name>
</gene>
<keyword evidence="2" id="KW-0812">Transmembrane</keyword>
<keyword evidence="4" id="KW-1185">Reference proteome</keyword>